<reference evidence="4 5" key="1">
    <citation type="submission" date="2017-11" db="EMBL/GenBank/DDBJ databases">
        <title>Bacillus camelliae sp. nov., isolated from pu'er tea.</title>
        <authorList>
            <person name="Niu L."/>
        </authorList>
    </citation>
    <scope>NUCLEOTIDE SEQUENCE [LARGE SCALE GENOMIC DNA]</scope>
    <source>
        <strain evidence="4 5">7578-1</strain>
    </source>
</reference>
<evidence type="ECO:0000256" key="1">
    <source>
        <dbReference type="ARBA" id="ARBA00006336"/>
    </source>
</evidence>
<proteinExistence type="inferred from homology"/>
<dbReference type="EMBL" id="PIQO01000037">
    <property type="protein sequence ID" value="PKR82548.1"/>
    <property type="molecule type" value="Genomic_DNA"/>
</dbReference>
<dbReference type="PANTHER" id="PTHR43540">
    <property type="entry name" value="PEROXYUREIDOACRYLATE/UREIDOACRYLATE AMIDOHYDROLASE-RELATED"/>
    <property type="match status" value="1"/>
</dbReference>
<dbReference type="Gene3D" id="3.40.50.850">
    <property type="entry name" value="Isochorismatase-like"/>
    <property type="match status" value="1"/>
</dbReference>
<protein>
    <submittedName>
        <fullName evidence="4">Isochorismatase</fullName>
    </submittedName>
</protein>
<keyword evidence="2" id="KW-0378">Hydrolase</keyword>
<gene>
    <name evidence="4" type="ORF">CWO92_23735</name>
</gene>
<evidence type="ECO:0000259" key="3">
    <source>
        <dbReference type="Pfam" id="PF00857"/>
    </source>
</evidence>
<dbReference type="InterPro" id="IPR050272">
    <property type="entry name" value="Isochorismatase-like_hydrls"/>
</dbReference>
<keyword evidence="5" id="KW-1185">Reference proteome</keyword>
<evidence type="ECO:0000313" key="5">
    <source>
        <dbReference type="Proteomes" id="UP000233440"/>
    </source>
</evidence>
<dbReference type="AlphaFoldDB" id="A0A2N3LD52"/>
<evidence type="ECO:0000256" key="2">
    <source>
        <dbReference type="ARBA" id="ARBA00022801"/>
    </source>
</evidence>
<accession>A0A2N3LD52</accession>
<dbReference type="CDD" id="cd00431">
    <property type="entry name" value="cysteine_hydrolases"/>
    <property type="match status" value="1"/>
</dbReference>
<dbReference type="InterPro" id="IPR036380">
    <property type="entry name" value="Isochorismatase-like_sf"/>
</dbReference>
<dbReference type="SUPFAM" id="SSF52499">
    <property type="entry name" value="Isochorismatase-like hydrolases"/>
    <property type="match status" value="1"/>
</dbReference>
<dbReference type="Pfam" id="PF00857">
    <property type="entry name" value="Isochorismatase"/>
    <property type="match status" value="1"/>
</dbReference>
<dbReference type="Proteomes" id="UP000233440">
    <property type="component" value="Unassembled WGS sequence"/>
</dbReference>
<name>A0A2N3LD52_9BACI</name>
<dbReference type="GO" id="GO:0016787">
    <property type="term" value="F:hydrolase activity"/>
    <property type="evidence" value="ECO:0007669"/>
    <property type="project" value="UniProtKB-KW"/>
</dbReference>
<dbReference type="RefSeq" id="WP_101356671.1">
    <property type="nucleotide sequence ID" value="NZ_PIQO01000037.1"/>
</dbReference>
<comment type="caution">
    <text evidence="4">The sequence shown here is derived from an EMBL/GenBank/DDBJ whole genome shotgun (WGS) entry which is preliminary data.</text>
</comment>
<organism evidence="4 5">
    <name type="scientific">Heyndrickxia camelliae</name>
    <dbReference type="NCBI Taxonomy" id="1707093"/>
    <lineage>
        <taxon>Bacteria</taxon>
        <taxon>Bacillati</taxon>
        <taxon>Bacillota</taxon>
        <taxon>Bacilli</taxon>
        <taxon>Bacillales</taxon>
        <taxon>Bacillaceae</taxon>
        <taxon>Heyndrickxia</taxon>
    </lineage>
</organism>
<dbReference type="PANTHER" id="PTHR43540:SF10">
    <property type="entry name" value="ISOCHORISMATASE"/>
    <property type="match status" value="1"/>
</dbReference>
<dbReference type="InterPro" id="IPR000868">
    <property type="entry name" value="Isochorismatase-like_dom"/>
</dbReference>
<sequence>MLKKALINIDYTYDFVADAGKLTCGKPGQDIEEKVVALTKEFLDRGDFVVFAVDCHQEGDILHPETNLFPPHNIEGTSGRDLYGSLQSLYNQHKKLENVHYMDKTRYSAFAGTDLEIKLRERGIEELHLCGVCTDICILHTAVDAYNKGFRLVIHSSAVASFNKIGHEWALEHFKNTLGANVL</sequence>
<comment type="similarity">
    <text evidence="1">Belongs to the isochorismatase family.</text>
</comment>
<feature type="domain" description="Isochorismatase-like" evidence="3">
    <location>
        <begin position="5"/>
        <end position="177"/>
    </location>
</feature>
<evidence type="ECO:0000313" key="4">
    <source>
        <dbReference type="EMBL" id="PKR82548.1"/>
    </source>
</evidence>